<dbReference type="OrthoDB" id="9986677at2759"/>
<dbReference type="InterPro" id="IPR004813">
    <property type="entry name" value="OPT"/>
</dbReference>
<feature type="transmembrane region" description="Helical" evidence="9">
    <location>
        <begin position="89"/>
        <end position="110"/>
    </location>
</feature>
<evidence type="ECO:0000256" key="8">
    <source>
        <dbReference type="ARBA" id="ARBA00023136"/>
    </source>
</evidence>
<protein>
    <submittedName>
        <fullName evidence="10">Oligopeptide transporter OPT superfamily</fullName>
    </submittedName>
</protein>
<comment type="subcellular location">
    <subcellularLocation>
        <location evidence="1">Membrane</location>
        <topology evidence="1">Multi-pass membrane protein</topology>
    </subcellularLocation>
</comment>
<evidence type="ECO:0000256" key="5">
    <source>
        <dbReference type="ARBA" id="ARBA00022856"/>
    </source>
</evidence>
<organism evidence="10 11">
    <name type="scientific">Macrophomina phaseolina (strain MS6)</name>
    <name type="common">Charcoal rot fungus</name>
    <dbReference type="NCBI Taxonomy" id="1126212"/>
    <lineage>
        <taxon>Eukaryota</taxon>
        <taxon>Fungi</taxon>
        <taxon>Dikarya</taxon>
        <taxon>Ascomycota</taxon>
        <taxon>Pezizomycotina</taxon>
        <taxon>Dothideomycetes</taxon>
        <taxon>Dothideomycetes incertae sedis</taxon>
        <taxon>Botryosphaeriales</taxon>
        <taxon>Botryosphaeriaceae</taxon>
        <taxon>Macrophomina</taxon>
    </lineage>
</organism>
<proteinExistence type="inferred from homology"/>
<dbReference type="HOGENOM" id="CLU_1468435_0_0_1"/>
<evidence type="ECO:0000256" key="2">
    <source>
        <dbReference type="ARBA" id="ARBA00008807"/>
    </source>
</evidence>
<dbReference type="InParanoid" id="K2S1X2"/>
<accession>K2S1X2</accession>
<keyword evidence="5" id="KW-0571">Peptide transport</keyword>
<evidence type="ECO:0000256" key="1">
    <source>
        <dbReference type="ARBA" id="ARBA00004141"/>
    </source>
</evidence>
<keyword evidence="4 9" id="KW-0812">Transmembrane</keyword>
<evidence type="ECO:0000256" key="9">
    <source>
        <dbReference type="SAM" id="Phobius"/>
    </source>
</evidence>
<reference evidence="10 11" key="1">
    <citation type="journal article" date="2012" name="BMC Genomics">
        <title>Tools to kill: Genome of one of the most destructive plant pathogenic fungi Macrophomina phaseolina.</title>
        <authorList>
            <person name="Islam M.S."/>
            <person name="Haque M.S."/>
            <person name="Islam M.M."/>
            <person name="Emdad E.M."/>
            <person name="Halim A."/>
            <person name="Hossen Q.M.M."/>
            <person name="Hossain M.Z."/>
            <person name="Ahmed B."/>
            <person name="Rahim S."/>
            <person name="Rahman M.S."/>
            <person name="Alam M.M."/>
            <person name="Hou S."/>
            <person name="Wan X."/>
            <person name="Saito J.A."/>
            <person name="Alam M."/>
        </authorList>
    </citation>
    <scope>NUCLEOTIDE SEQUENCE [LARGE SCALE GENOMIC DNA]</scope>
    <source>
        <strain evidence="10 11">MS6</strain>
    </source>
</reference>
<feature type="transmembrane region" description="Helical" evidence="9">
    <location>
        <begin position="55"/>
        <end position="77"/>
    </location>
</feature>
<keyword evidence="8 9" id="KW-0472">Membrane</keyword>
<evidence type="ECO:0000256" key="7">
    <source>
        <dbReference type="ARBA" id="ARBA00022989"/>
    </source>
</evidence>
<keyword evidence="6" id="KW-0653">Protein transport</keyword>
<dbReference type="GO" id="GO:0016020">
    <property type="term" value="C:membrane"/>
    <property type="evidence" value="ECO:0007669"/>
    <property type="project" value="UniProtKB-SubCell"/>
</dbReference>
<evidence type="ECO:0000256" key="4">
    <source>
        <dbReference type="ARBA" id="ARBA00022692"/>
    </source>
</evidence>
<evidence type="ECO:0000313" key="11">
    <source>
        <dbReference type="Proteomes" id="UP000007129"/>
    </source>
</evidence>
<dbReference type="VEuPathDB" id="FungiDB:MPH_01703"/>
<dbReference type="InterPro" id="IPR004648">
    <property type="entry name" value="Oligpept_transpt"/>
</dbReference>
<keyword evidence="7 9" id="KW-1133">Transmembrane helix</keyword>
<comment type="similarity">
    <text evidence="2">Belongs to the oligopeptide OPT transporter family.</text>
</comment>
<dbReference type="PANTHER" id="PTHR22601">
    <property type="entry name" value="ISP4 LIKE PROTEIN"/>
    <property type="match status" value="1"/>
</dbReference>
<sequence>MNFFKSFGSVPSIASPLRQVECLLHPRYVTCAHALRFCNDLKMAHYVKVPPRHTFIAQIVGTLVSSFICTGVMNFQMRNIPDVCESYQANHFTCPGITTFQTAAVLWGTIGPIKVFGAGGQYTWLLIGFPIGFLLPIIAFYAKKKWPKARWLRFVHPVCIFKGPIQWAPVSSHRILASPEPLSI</sequence>
<gene>
    <name evidence="10" type="ORF">MPH_01703</name>
</gene>
<dbReference type="Proteomes" id="UP000007129">
    <property type="component" value="Unassembled WGS sequence"/>
</dbReference>
<dbReference type="GO" id="GO:0015031">
    <property type="term" value="P:protein transport"/>
    <property type="evidence" value="ECO:0007669"/>
    <property type="project" value="UniProtKB-KW"/>
</dbReference>
<evidence type="ECO:0000313" key="10">
    <source>
        <dbReference type="EMBL" id="EKG20978.1"/>
    </source>
</evidence>
<dbReference type="EMBL" id="AHHD01000071">
    <property type="protein sequence ID" value="EKG20978.1"/>
    <property type="molecule type" value="Genomic_DNA"/>
</dbReference>
<feature type="transmembrane region" description="Helical" evidence="9">
    <location>
        <begin position="122"/>
        <end position="142"/>
    </location>
</feature>
<dbReference type="eggNOG" id="KOG2262">
    <property type="taxonomic scope" value="Eukaryota"/>
</dbReference>
<evidence type="ECO:0000256" key="6">
    <source>
        <dbReference type="ARBA" id="ARBA00022927"/>
    </source>
</evidence>
<dbReference type="Pfam" id="PF03169">
    <property type="entry name" value="OPT"/>
    <property type="match status" value="1"/>
</dbReference>
<name>K2S1X2_MACPH</name>
<comment type="caution">
    <text evidence="10">The sequence shown here is derived from an EMBL/GenBank/DDBJ whole genome shotgun (WGS) entry which is preliminary data.</text>
</comment>
<dbReference type="AlphaFoldDB" id="K2S1X2"/>
<evidence type="ECO:0000256" key="3">
    <source>
        <dbReference type="ARBA" id="ARBA00022448"/>
    </source>
</evidence>
<keyword evidence="3" id="KW-0813">Transport</keyword>
<dbReference type="GO" id="GO:0035673">
    <property type="term" value="F:oligopeptide transmembrane transporter activity"/>
    <property type="evidence" value="ECO:0007669"/>
    <property type="project" value="InterPro"/>
</dbReference>